<protein>
    <recommendedName>
        <fullName evidence="3">Secreted periplasmic Zn-dependent protease</fullName>
    </recommendedName>
</protein>
<organism evidence="2">
    <name type="scientific">uncultured marine thaumarchaeote AD1000_05_B01</name>
    <dbReference type="NCBI Taxonomy" id="1455883"/>
    <lineage>
        <taxon>Archaea</taxon>
        <taxon>Nitrososphaerota</taxon>
        <taxon>environmental samples</taxon>
    </lineage>
</organism>
<evidence type="ECO:0000313" key="2">
    <source>
        <dbReference type="EMBL" id="AIE90681.1"/>
    </source>
</evidence>
<reference evidence="2" key="1">
    <citation type="journal article" date="2014" name="Genome Biol. Evol.">
        <title>Pangenome evidence for extensive interdomain horizontal transfer affecting lineage core and shell genes in uncultured planktonic thaumarchaeota and euryarchaeota.</title>
        <authorList>
            <person name="Deschamps P."/>
            <person name="Zivanovic Y."/>
            <person name="Moreira D."/>
            <person name="Rodriguez-Valera F."/>
            <person name="Lopez-Garcia P."/>
        </authorList>
    </citation>
    <scope>NUCLEOTIDE SEQUENCE</scope>
</reference>
<dbReference type="AlphaFoldDB" id="A0A075FMF4"/>
<sequence length="765" mass="87985">MQTRKTSTSTTIKHKLLYVIVNSYEKNNLLVFFGIFLVSMLFVPASIPPTEAQEEVNIPHWIKNNAGWWADDQIRDGDFVKGIKYLMDNLVLQIPTNQIFNEHGVLKLSQFQYELPGRQDVTSASVFGKFSEEISATTLIVKITNPDGKVSQENIRISKDDIKFTYQYLIKPDSLIGEYQITVSTGGDIQLGPISFTVKEKTDEEKSIPFWIKNTAGWWASDTISDTEFVNALQFLVKEQIIKVEQKTVSAPTGMDPDLLVYRTKLNEVPDKIVAGKLIKTKPFTAILVYSTQDEYCSAEEKRKTSDYAKMSEYLLNKFPRPSQPVEVIAVCMELHEIVDNTYPFTLKELGISSPKVVMYLGGLEANLESYNDKSAVGWWSVDCAYTGQELQCATNQIVVCDECKRWFTLDTDFPPVNPIDFDDAMDRGMWILAHEIGHLVHWEKVGDGGFWDGSNWVNSYGVSIHDNQRAFDYCYQQGILENALCKKLYEKVKINDRIYTVMNISYAINNWKGDQKDTLEGIKDLLGSGAQVEGFNKKTYSEDYEEDDDGQHILNPIFSIEYPDDWSTPDYNYGWYWYYGNGTTDPSQQYSEFNHEFPADNVLEKFGVTLWKDQACVECPQGYEASFRLANTSVYFFENAHSVGKSDEKILDVIADVEWEWCNSLTMHVNQMECLDFKVKDKVVHLTDEGRKAYTVVYEYKDYFIDPYEPENFQIKKTPTVYIASEIYDGNDAWHITTWAEKNLFDENPDQFYRFLKSFTLVGK</sequence>
<evidence type="ECO:0000256" key="1">
    <source>
        <dbReference type="SAM" id="Phobius"/>
    </source>
</evidence>
<accession>A0A075FMF4</accession>
<keyword evidence="1" id="KW-0472">Membrane</keyword>
<proteinExistence type="predicted"/>
<name>A0A075FMF4_9ARCH</name>
<keyword evidence="1" id="KW-0812">Transmembrane</keyword>
<keyword evidence="1" id="KW-1133">Transmembrane helix</keyword>
<evidence type="ECO:0008006" key="3">
    <source>
        <dbReference type="Google" id="ProtNLM"/>
    </source>
</evidence>
<feature type="transmembrane region" description="Helical" evidence="1">
    <location>
        <begin position="29"/>
        <end position="47"/>
    </location>
</feature>
<dbReference type="EMBL" id="KF900316">
    <property type="protein sequence ID" value="AIE90681.1"/>
    <property type="molecule type" value="Genomic_DNA"/>
</dbReference>